<dbReference type="PANTHER" id="PTHR33908">
    <property type="entry name" value="MANNOSYLTRANSFERASE YKCB-RELATED"/>
    <property type="match status" value="1"/>
</dbReference>
<protein>
    <submittedName>
        <fullName evidence="9">Uncharacterized protein</fullName>
    </submittedName>
</protein>
<feature type="transmembrane region" description="Helical" evidence="8">
    <location>
        <begin position="244"/>
        <end position="263"/>
    </location>
</feature>
<comment type="caution">
    <text evidence="9">The sequence shown here is derived from an EMBL/GenBank/DDBJ whole genome shotgun (WGS) entry which is preliminary data.</text>
</comment>
<keyword evidence="5 8" id="KW-0812">Transmembrane</keyword>
<feature type="transmembrane region" description="Helical" evidence="8">
    <location>
        <begin position="388"/>
        <end position="408"/>
    </location>
</feature>
<keyword evidence="10" id="KW-1185">Reference proteome</keyword>
<evidence type="ECO:0000256" key="1">
    <source>
        <dbReference type="ARBA" id="ARBA00004651"/>
    </source>
</evidence>
<evidence type="ECO:0000256" key="4">
    <source>
        <dbReference type="ARBA" id="ARBA00022679"/>
    </source>
</evidence>
<dbReference type="PANTHER" id="PTHR33908:SF11">
    <property type="entry name" value="MEMBRANE PROTEIN"/>
    <property type="match status" value="1"/>
</dbReference>
<dbReference type="InParanoid" id="B4D5J5"/>
<dbReference type="GO" id="GO:0009103">
    <property type="term" value="P:lipopolysaccharide biosynthetic process"/>
    <property type="evidence" value="ECO:0007669"/>
    <property type="project" value="UniProtKB-ARBA"/>
</dbReference>
<evidence type="ECO:0000313" key="9">
    <source>
        <dbReference type="EMBL" id="EDY18400.1"/>
    </source>
</evidence>
<evidence type="ECO:0000256" key="7">
    <source>
        <dbReference type="ARBA" id="ARBA00023136"/>
    </source>
</evidence>
<evidence type="ECO:0000313" key="10">
    <source>
        <dbReference type="Proteomes" id="UP000005824"/>
    </source>
</evidence>
<keyword evidence="7 8" id="KW-0472">Membrane</keyword>
<accession>B4D5J5</accession>
<proteinExistence type="predicted"/>
<organism evidence="9 10">
    <name type="scientific">Chthoniobacter flavus Ellin428</name>
    <dbReference type="NCBI Taxonomy" id="497964"/>
    <lineage>
        <taxon>Bacteria</taxon>
        <taxon>Pseudomonadati</taxon>
        <taxon>Verrucomicrobiota</taxon>
        <taxon>Spartobacteria</taxon>
        <taxon>Chthoniobacterales</taxon>
        <taxon>Chthoniobacteraceae</taxon>
        <taxon>Chthoniobacter</taxon>
    </lineage>
</organism>
<gene>
    <name evidence="9" type="ORF">CfE428DRAFT_4184</name>
</gene>
<feature type="transmembrane region" description="Helical" evidence="8">
    <location>
        <begin position="206"/>
        <end position="223"/>
    </location>
</feature>
<evidence type="ECO:0000256" key="3">
    <source>
        <dbReference type="ARBA" id="ARBA00022676"/>
    </source>
</evidence>
<reference evidence="9 10" key="1">
    <citation type="journal article" date="2011" name="J. Bacteriol.">
        <title>Genome sequence of Chthoniobacter flavus Ellin428, an aerobic heterotrophic soil bacterium.</title>
        <authorList>
            <person name="Kant R."/>
            <person name="van Passel M.W."/>
            <person name="Palva A."/>
            <person name="Lucas S."/>
            <person name="Lapidus A."/>
            <person name="Glavina Del Rio T."/>
            <person name="Dalin E."/>
            <person name="Tice H."/>
            <person name="Bruce D."/>
            <person name="Goodwin L."/>
            <person name="Pitluck S."/>
            <person name="Larimer F.W."/>
            <person name="Land M.L."/>
            <person name="Hauser L."/>
            <person name="Sangwan P."/>
            <person name="de Vos W.M."/>
            <person name="Janssen P.H."/>
            <person name="Smidt H."/>
        </authorList>
    </citation>
    <scope>NUCLEOTIDE SEQUENCE [LARGE SCALE GENOMIC DNA]</scope>
    <source>
        <strain evidence="9 10">Ellin428</strain>
    </source>
</reference>
<feature type="transmembrane region" description="Helical" evidence="8">
    <location>
        <begin position="165"/>
        <end position="181"/>
    </location>
</feature>
<feature type="transmembrane region" description="Helical" evidence="8">
    <location>
        <begin position="27"/>
        <end position="47"/>
    </location>
</feature>
<name>B4D5J5_9BACT</name>
<dbReference type="Proteomes" id="UP000005824">
    <property type="component" value="Unassembled WGS sequence"/>
</dbReference>
<dbReference type="InterPro" id="IPR050297">
    <property type="entry name" value="LipidA_mod_glycosyltrf_83"/>
</dbReference>
<comment type="subcellular location">
    <subcellularLocation>
        <location evidence="1">Cell membrane</location>
        <topology evidence="1">Multi-pass membrane protein</topology>
    </subcellularLocation>
</comment>
<feature type="transmembrane region" description="Helical" evidence="8">
    <location>
        <begin position="108"/>
        <end position="129"/>
    </location>
</feature>
<dbReference type="EMBL" id="ABVL01000013">
    <property type="protein sequence ID" value="EDY18400.1"/>
    <property type="molecule type" value="Genomic_DNA"/>
</dbReference>
<sequence length="423" mass="48066">MTLVMTDKPTTNTGIKADSGPRKASHILVACLCLIYLALNISVLIHTSRHPDLVTKMESKDSRQYIEIAQEFARGDFRMSYVQTMPHRQPLYPLLLAPAVKFWGDNPIALGSVNLLVGLALLICFYYGVRRLFQSDTVAAIGSLLFIGNPFMVDKIARRLMTEPSHALVLVILILLFLGYVRTGRPLYLLGIAAAAGLDYLSRTNGLFGAAATLGVLFVYDLWRLAKPRENDTRTRFARTRSVFLTYLGAAFVLMIVTIPTWLPRYQYFHNPVHHGYLSNFMWVDSYEEGHTGQIQSEFTWKDYAKSHSVGDFFHRWAEGFYRVYYDIPRHAEHIRVLYFLSLLGIVIAFAKRRWEFCVLAACLFIQLLPIVWTSITTPGPRVAYGTLLPFELFFATVGVSFVLTLLARYARRVAPARFPDSQ</sequence>
<keyword evidence="4" id="KW-0808">Transferase</keyword>
<dbReference type="STRING" id="497964.CfE428DRAFT_4184"/>
<keyword evidence="3" id="KW-0328">Glycosyltransferase</keyword>
<evidence type="ECO:0000256" key="8">
    <source>
        <dbReference type="SAM" id="Phobius"/>
    </source>
</evidence>
<dbReference type="AlphaFoldDB" id="B4D5J5"/>
<evidence type="ECO:0000256" key="2">
    <source>
        <dbReference type="ARBA" id="ARBA00022475"/>
    </source>
</evidence>
<feature type="transmembrane region" description="Helical" evidence="8">
    <location>
        <begin position="334"/>
        <end position="351"/>
    </location>
</feature>
<dbReference type="GO" id="GO:0016763">
    <property type="term" value="F:pentosyltransferase activity"/>
    <property type="evidence" value="ECO:0007669"/>
    <property type="project" value="TreeGrafter"/>
</dbReference>
<dbReference type="GO" id="GO:0005886">
    <property type="term" value="C:plasma membrane"/>
    <property type="evidence" value="ECO:0007669"/>
    <property type="project" value="UniProtKB-SubCell"/>
</dbReference>
<feature type="transmembrane region" description="Helical" evidence="8">
    <location>
        <begin position="358"/>
        <end position="376"/>
    </location>
</feature>
<evidence type="ECO:0000256" key="5">
    <source>
        <dbReference type="ARBA" id="ARBA00022692"/>
    </source>
</evidence>
<evidence type="ECO:0000256" key="6">
    <source>
        <dbReference type="ARBA" id="ARBA00022989"/>
    </source>
</evidence>
<keyword evidence="6 8" id="KW-1133">Transmembrane helix</keyword>
<keyword evidence="2" id="KW-1003">Cell membrane</keyword>